<evidence type="ECO:0000313" key="2">
    <source>
        <dbReference type="EnsemblPlants" id="AUR62021156-RA:cds"/>
    </source>
</evidence>
<reference evidence="2" key="2">
    <citation type="submission" date="2021-03" db="UniProtKB">
        <authorList>
            <consortium name="EnsemblPlants"/>
        </authorList>
    </citation>
    <scope>IDENTIFICATION</scope>
</reference>
<accession>A0A803M0A5</accession>
<sequence>MSKISLRPYQLSDVDDFMQWACNSEVLEYIQLQLWIKPNSSREQAVSYFKKVVVNHPCYQAICLDGRPIGFVVLELLAGKYDYERGRADLSYAIGREYWGRGISSTALRMALSSAFHEFTYLVRIQALVGARNKASERVLQKVGFTKEGVLRHYAVLDDGECLDVSMYSILSTDPILN</sequence>
<proteinExistence type="predicted"/>
<evidence type="ECO:0000259" key="1">
    <source>
        <dbReference type="PROSITE" id="PS51186"/>
    </source>
</evidence>
<dbReference type="OMA" id="QWGRGIA"/>
<dbReference type="PANTHER" id="PTHR46067:SF24">
    <property type="entry name" value="ACYL-COA N-ACYLTRANSFERASES (NAT) SUPERFAMILY PROTEIN"/>
    <property type="match status" value="1"/>
</dbReference>
<dbReference type="Gramene" id="AUR62021156-RA">
    <property type="protein sequence ID" value="AUR62021156-RA:cds"/>
    <property type="gene ID" value="AUR62021156"/>
</dbReference>
<reference evidence="2" key="1">
    <citation type="journal article" date="2017" name="Nature">
        <title>The genome of Chenopodium quinoa.</title>
        <authorList>
            <person name="Jarvis D.E."/>
            <person name="Ho Y.S."/>
            <person name="Lightfoot D.J."/>
            <person name="Schmoeckel S.M."/>
            <person name="Li B."/>
            <person name="Borm T.J.A."/>
            <person name="Ohyanagi H."/>
            <person name="Mineta K."/>
            <person name="Michell C.T."/>
            <person name="Saber N."/>
            <person name="Kharbatia N.M."/>
            <person name="Rupper R.R."/>
            <person name="Sharp A.R."/>
            <person name="Dally N."/>
            <person name="Boughton B.A."/>
            <person name="Woo Y.H."/>
            <person name="Gao G."/>
            <person name="Schijlen E.G.W.M."/>
            <person name="Guo X."/>
            <person name="Momin A.A."/>
            <person name="Negrao S."/>
            <person name="Al-Babili S."/>
            <person name="Gehring C."/>
            <person name="Roessner U."/>
            <person name="Jung C."/>
            <person name="Murphy K."/>
            <person name="Arold S.T."/>
            <person name="Gojobori T."/>
            <person name="van der Linden C.G."/>
            <person name="van Loo E.N."/>
            <person name="Jellen E.N."/>
            <person name="Maughan P.J."/>
            <person name="Tester M."/>
        </authorList>
    </citation>
    <scope>NUCLEOTIDE SEQUENCE [LARGE SCALE GENOMIC DNA]</scope>
    <source>
        <strain evidence="2">cv. PI 614886</strain>
    </source>
</reference>
<evidence type="ECO:0000313" key="3">
    <source>
        <dbReference type="Proteomes" id="UP000596660"/>
    </source>
</evidence>
<gene>
    <name evidence="2" type="primary">LOC110729485</name>
</gene>
<name>A0A803M0A5_CHEQI</name>
<keyword evidence="3" id="KW-1185">Reference proteome</keyword>
<organism evidence="2 3">
    <name type="scientific">Chenopodium quinoa</name>
    <name type="common">Quinoa</name>
    <dbReference type="NCBI Taxonomy" id="63459"/>
    <lineage>
        <taxon>Eukaryota</taxon>
        <taxon>Viridiplantae</taxon>
        <taxon>Streptophyta</taxon>
        <taxon>Embryophyta</taxon>
        <taxon>Tracheophyta</taxon>
        <taxon>Spermatophyta</taxon>
        <taxon>Magnoliopsida</taxon>
        <taxon>eudicotyledons</taxon>
        <taxon>Gunneridae</taxon>
        <taxon>Pentapetalae</taxon>
        <taxon>Caryophyllales</taxon>
        <taxon>Chenopodiaceae</taxon>
        <taxon>Chenopodioideae</taxon>
        <taxon>Atripliceae</taxon>
        <taxon>Chenopodium</taxon>
    </lineage>
</organism>
<dbReference type="OrthoDB" id="630895at2759"/>
<dbReference type="GeneID" id="110729485"/>
<feature type="domain" description="N-acetyltransferase" evidence="1">
    <location>
        <begin position="4"/>
        <end position="172"/>
    </location>
</feature>
<dbReference type="InterPro" id="IPR000182">
    <property type="entry name" value="GNAT_dom"/>
</dbReference>
<dbReference type="Gene3D" id="3.40.630.30">
    <property type="match status" value="1"/>
</dbReference>
<dbReference type="RefSeq" id="XP_021764909.1">
    <property type="nucleotide sequence ID" value="XM_021909217.1"/>
</dbReference>
<dbReference type="PROSITE" id="PS51186">
    <property type="entry name" value="GNAT"/>
    <property type="match status" value="1"/>
</dbReference>
<dbReference type="PANTHER" id="PTHR46067">
    <property type="entry name" value="ACYL-COA N-ACYLTRANSFERASES (NAT) SUPERFAMILY PROTEIN"/>
    <property type="match status" value="1"/>
</dbReference>
<dbReference type="InterPro" id="IPR016181">
    <property type="entry name" value="Acyl_CoA_acyltransferase"/>
</dbReference>
<dbReference type="Pfam" id="PF13302">
    <property type="entry name" value="Acetyltransf_3"/>
    <property type="match status" value="1"/>
</dbReference>
<dbReference type="AlphaFoldDB" id="A0A803M0A5"/>
<dbReference type="KEGG" id="cqi:110729485"/>
<protein>
    <recommendedName>
        <fullName evidence="1">N-acetyltransferase domain-containing protein</fullName>
    </recommendedName>
</protein>
<dbReference type="Proteomes" id="UP000596660">
    <property type="component" value="Unplaced"/>
</dbReference>
<dbReference type="GO" id="GO:0016747">
    <property type="term" value="F:acyltransferase activity, transferring groups other than amino-acyl groups"/>
    <property type="evidence" value="ECO:0007669"/>
    <property type="project" value="InterPro"/>
</dbReference>
<dbReference type="EnsemblPlants" id="AUR62021156-RA">
    <property type="protein sequence ID" value="AUR62021156-RA:cds"/>
    <property type="gene ID" value="AUR62021156"/>
</dbReference>
<dbReference type="SUPFAM" id="SSF55729">
    <property type="entry name" value="Acyl-CoA N-acyltransferases (Nat)"/>
    <property type="match status" value="1"/>
</dbReference>